<keyword evidence="2" id="KW-1185">Reference proteome</keyword>
<sequence length="61" mass="7071">MTNLATWRDRHWSDISDRLLRLNTIDKTNLDGSLLEKDTVTGTWVCSWPVLHTSRLAIPHL</sequence>
<evidence type="ECO:0000313" key="2">
    <source>
        <dbReference type="Proteomes" id="UP000578531"/>
    </source>
</evidence>
<organism evidence="1 2">
    <name type="scientific">Letharia columbiana</name>
    <dbReference type="NCBI Taxonomy" id="112416"/>
    <lineage>
        <taxon>Eukaryota</taxon>
        <taxon>Fungi</taxon>
        <taxon>Dikarya</taxon>
        <taxon>Ascomycota</taxon>
        <taxon>Pezizomycotina</taxon>
        <taxon>Lecanoromycetes</taxon>
        <taxon>OSLEUM clade</taxon>
        <taxon>Lecanoromycetidae</taxon>
        <taxon>Lecanorales</taxon>
        <taxon>Lecanorineae</taxon>
        <taxon>Parmeliaceae</taxon>
        <taxon>Letharia</taxon>
    </lineage>
</organism>
<dbReference type="Proteomes" id="UP000578531">
    <property type="component" value="Unassembled WGS sequence"/>
</dbReference>
<evidence type="ECO:0000313" key="1">
    <source>
        <dbReference type="EMBL" id="KAF6232246.1"/>
    </source>
</evidence>
<dbReference type="RefSeq" id="XP_037161675.1">
    <property type="nucleotide sequence ID" value="XM_037311519.1"/>
</dbReference>
<dbReference type="AlphaFoldDB" id="A0A8H6FPI6"/>
<proteinExistence type="predicted"/>
<comment type="caution">
    <text evidence="1">The sequence shown here is derived from an EMBL/GenBank/DDBJ whole genome shotgun (WGS) entry which is preliminary data.</text>
</comment>
<dbReference type="EMBL" id="JACCJC010000050">
    <property type="protein sequence ID" value="KAF6232246.1"/>
    <property type="molecule type" value="Genomic_DNA"/>
</dbReference>
<protein>
    <submittedName>
        <fullName evidence="1">Uncharacterized protein</fullName>
    </submittedName>
</protein>
<reference evidence="1 2" key="1">
    <citation type="journal article" date="2020" name="Genomics">
        <title>Complete, high-quality genomes from long-read metagenomic sequencing of two wolf lichen thalli reveals enigmatic genome architecture.</title>
        <authorList>
            <person name="McKenzie S.K."/>
            <person name="Walston R.F."/>
            <person name="Allen J.L."/>
        </authorList>
    </citation>
    <scope>NUCLEOTIDE SEQUENCE [LARGE SCALE GENOMIC DNA]</scope>
    <source>
        <strain evidence="1">WasteWater2</strain>
    </source>
</reference>
<name>A0A8H6FPI6_9LECA</name>
<gene>
    <name evidence="1" type="ORF">HO173_009629</name>
</gene>
<dbReference type="GeneID" id="59291280"/>
<accession>A0A8H6FPI6</accession>